<organism evidence="10 11">
    <name type="scientific">Azospirillum rugosum</name>
    <dbReference type="NCBI Taxonomy" id="416170"/>
    <lineage>
        <taxon>Bacteria</taxon>
        <taxon>Pseudomonadati</taxon>
        <taxon>Pseudomonadota</taxon>
        <taxon>Alphaproteobacteria</taxon>
        <taxon>Rhodospirillales</taxon>
        <taxon>Azospirillaceae</taxon>
        <taxon>Azospirillum</taxon>
    </lineage>
</organism>
<keyword evidence="2 7" id="KW-0812">Transmembrane</keyword>
<evidence type="ECO:0000256" key="7">
    <source>
        <dbReference type="SAM" id="Phobius"/>
    </source>
</evidence>
<protein>
    <submittedName>
        <fullName evidence="10">ATP-binding cassette subfamily B protein</fullName>
    </submittedName>
</protein>
<evidence type="ECO:0000313" key="10">
    <source>
        <dbReference type="EMBL" id="MBP2290450.1"/>
    </source>
</evidence>
<evidence type="ECO:0000256" key="3">
    <source>
        <dbReference type="ARBA" id="ARBA00022741"/>
    </source>
</evidence>
<keyword evidence="6 7" id="KW-0472">Membrane</keyword>
<keyword evidence="5 7" id="KW-1133">Transmembrane helix</keyword>
<dbReference type="SUPFAM" id="SSF52540">
    <property type="entry name" value="P-loop containing nucleoside triphosphate hydrolases"/>
    <property type="match status" value="1"/>
</dbReference>
<dbReference type="GO" id="GO:0005524">
    <property type="term" value="F:ATP binding"/>
    <property type="evidence" value="ECO:0007669"/>
    <property type="project" value="UniProtKB-KW"/>
</dbReference>
<evidence type="ECO:0000313" key="11">
    <source>
        <dbReference type="Proteomes" id="UP000781958"/>
    </source>
</evidence>
<feature type="transmembrane region" description="Helical" evidence="7">
    <location>
        <begin position="73"/>
        <end position="92"/>
    </location>
</feature>
<feature type="transmembrane region" description="Helical" evidence="7">
    <location>
        <begin position="157"/>
        <end position="176"/>
    </location>
</feature>
<dbReference type="Pfam" id="PF00005">
    <property type="entry name" value="ABC_tran"/>
    <property type="match status" value="1"/>
</dbReference>
<dbReference type="PANTHER" id="PTHR43394:SF1">
    <property type="entry name" value="ATP-BINDING CASSETTE SUB-FAMILY B MEMBER 10, MITOCHONDRIAL"/>
    <property type="match status" value="1"/>
</dbReference>
<dbReference type="InterPro" id="IPR003439">
    <property type="entry name" value="ABC_transporter-like_ATP-bd"/>
</dbReference>
<evidence type="ECO:0000259" key="9">
    <source>
        <dbReference type="PROSITE" id="PS50929"/>
    </source>
</evidence>
<evidence type="ECO:0000256" key="1">
    <source>
        <dbReference type="ARBA" id="ARBA00004651"/>
    </source>
</evidence>
<dbReference type="SMART" id="SM00382">
    <property type="entry name" value="AAA"/>
    <property type="match status" value="1"/>
</dbReference>
<dbReference type="PANTHER" id="PTHR43394">
    <property type="entry name" value="ATP-DEPENDENT PERMEASE MDL1, MITOCHONDRIAL"/>
    <property type="match status" value="1"/>
</dbReference>
<dbReference type="SUPFAM" id="SSF90123">
    <property type="entry name" value="ABC transporter transmembrane region"/>
    <property type="match status" value="1"/>
</dbReference>
<dbReference type="PROSITE" id="PS50929">
    <property type="entry name" value="ABC_TM1F"/>
    <property type="match status" value="1"/>
</dbReference>
<feature type="transmembrane region" description="Helical" evidence="7">
    <location>
        <begin position="28"/>
        <end position="53"/>
    </location>
</feature>
<keyword evidence="4 10" id="KW-0067">ATP-binding</keyword>
<dbReference type="InterPro" id="IPR036640">
    <property type="entry name" value="ABC1_TM_sf"/>
</dbReference>
<dbReference type="PROSITE" id="PS00211">
    <property type="entry name" value="ABC_TRANSPORTER_1"/>
    <property type="match status" value="1"/>
</dbReference>
<keyword evidence="11" id="KW-1185">Reference proteome</keyword>
<comment type="subcellular location">
    <subcellularLocation>
        <location evidence="1">Cell membrane</location>
        <topology evidence="1">Multi-pass membrane protein</topology>
    </subcellularLocation>
</comment>
<dbReference type="Pfam" id="PF00664">
    <property type="entry name" value="ABC_membrane"/>
    <property type="match status" value="1"/>
</dbReference>
<accession>A0ABS4SDG8</accession>
<evidence type="ECO:0000259" key="8">
    <source>
        <dbReference type="PROSITE" id="PS50893"/>
    </source>
</evidence>
<dbReference type="Gene3D" id="1.20.1560.10">
    <property type="entry name" value="ABC transporter type 1, transmembrane domain"/>
    <property type="match status" value="1"/>
</dbReference>
<evidence type="ECO:0000256" key="6">
    <source>
        <dbReference type="ARBA" id="ARBA00023136"/>
    </source>
</evidence>
<reference evidence="10 11" key="1">
    <citation type="submission" date="2021-03" db="EMBL/GenBank/DDBJ databases">
        <title>Genomic Encyclopedia of Type Strains, Phase III (KMG-III): the genomes of soil and plant-associated and newly described type strains.</title>
        <authorList>
            <person name="Whitman W."/>
        </authorList>
    </citation>
    <scope>NUCLEOTIDE SEQUENCE [LARGE SCALE GENOMIC DNA]</scope>
    <source>
        <strain evidence="10 11">IMMIB AFH-6</strain>
    </source>
</reference>
<feature type="domain" description="ABC transmembrane type-1" evidence="9">
    <location>
        <begin position="29"/>
        <end position="325"/>
    </location>
</feature>
<dbReference type="InterPro" id="IPR027417">
    <property type="entry name" value="P-loop_NTPase"/>
</dbReference>
<comment type="caution">
    <text evidence="10">The sequence shown here is derived from an EMBL/GenBank/DDBJ whole genome shotgun (WGS) entry which is preliminary data.</text>
</comment>
<evidence type="ECO:0000256" key="2">
    <source>
        <dbReference type="ARBA" id="ARBA00022692"/>
    </source>
</evidence>
<proteinExistence type="predicted"/>
<feature type="domain" description="ABC transporter" evidence="8">
    <location>
        <begin position="359"/>
        <end position="586"/>
    </location>
</feature>
<dbReference type="EMBL" id="JAGINP010000001">
    <property type="protein sequence ID" value="MBP2290450.1"/>
    <property type="molecule type" value="Genomic_DNA"/>
</dbReference>
<dbReference type="Gene3D" id="3.40.50.300">
    <property type="entry name" value="P-loop containing nucleotide triphosphate hydrolases"/>
    <property type="match status" value="1"/>
</dbReference>
<name>A0ABS4SDG8_9PROT</name>
<dbReference type="Proteomes" id="UP000781958">
    <property type="component" value="Unassembled WGS sequence"/>
</dbReference>
<feature type="transmembrane region" description="Helical" evidence="7">
    <location>
        <begin position="266"/>
        <end position="285"/>
    </location>
</feature>
<sequence length="589" mass="63604">MAATPSSAGLFSLYARVFREAKRFRPQLAGLLLLGVLGTPIGLLMPLPVTIAVDTVIGGKPLPGPVAGTVPEWLQGNPIVLAVGLVVVAALLTQLHGLADRMLRDWTGQRMVADFRAKLFLHAQRLALVRHDSKGISDALNRIEDDASAIQWQISHVLLPFVTSAAYFAGMVWVTALINAKLAIVALAVSPLFALLTALSHHRLRSRWDAVCEKDSAAKSVLHETLSALRVVRAFGQEEREVARFAQRTDDLIRSFMRAALAESGLGFLVSILLASGTAAVLWIGVTDVQAGALTVGELLLALSYLAQLYQPLQNMGHQVAAQQKLMANLRRAFSLLDETADPAERPHATPMLRARGDVAFSNVSFDHGTGRPIVQGMTFAIPAGSRVGIVGKSGAGKSSLVGLLTRLYDPQAGTVYLDGEDLRDLRLADLRRQFAIVGQDTILFSTTVAANIAYGRPDATMNEIVAAAKAADAHDFILRLPAGYDTPVGERGMRFSGGERQRIALARAFLCDAPILILDEPTSAVDLRTEQAIMDGVERLMDGRTTFMITHRLATLRDCDMLIEMEAGRITNITTDVRRWVSGMTLAA</sequence>
<dbReference type="PROSITE" id="PS50893">
    <property type="entry name" value="ABC_TRANSPORTER_2"/>
    <property type="match status" value="1"/>
</dbReference>
<feature type="transmembrane region" description="Helical" evidence="7">
    <location>
        <begin position="182"/>
        <end position="199"/>
    </location>
</feature>
<gene>
    <name evidence="10" type="ORF">J2851_000187</name>
</gene>
<dbReference type="InterPro" id="IPR003593">
    <property type="entry name" value="AAA+_ATPase"/>
</dbReference>
<dbReference type="InterPro" id="IPR017871">
    <property type="entry name" value="ABC_transporter-like_CS"/>
</dbReference>
<dbReference type="RefSeq" id="WP_209762496.1">
    <property type="nucleotide sequence ID" value="NZ_JAGINP010000001.1"/>
</dbReference>
<dbReference type="InterPro" id="IPR039421">
    <property type="entry name" value="Type_1_exporter"/>
</dbReference>
<dbReference type="InterPro" id="IPR011527">
    <property type="entry name" value="ABC1_TM_dom"/>
</dbReference>
<evidence type="ECO:0000256" key="5">
    <source>
        <dbReference type="ARBA" id="ARBA00022989"/>
    </source>
</evidence>
<keyword evidence="3" id="KW-0547">Nucleotide-binding</keyword>
<evidence type="ECO:0000256" key="4">
    <source>
        <dbReference type="ARBA" id="ARBA00022840"/>
    </source>
</evidence>